<dbReference type="RefSeq" id="WP_255512563.1">
    <property type="nucleotide sequence ID" value="NZ_SLWN01000001.1"/>
</dbReference>
<dbReference type="Proteomes" id="UP000294508">
    <property type="component" value="Unassembled WGS sequence"/>
</dbReference>
<evidence type="ECO:0000313" key="2">
    <source>
        <dbReference type="Proteomes" id="UP000294508"/>
    </source>
</evidence>
<organism evidence="1 2">
    <name type="scientific">Kribbella steppae</name>
    <dbReference type="NCBI Taxonomy" id="2512223"/>
    <lineage>
        <taxon>Bacteria</taxon>
        <taxon>Bacillati</taxon>
        <taxon>Actinomycetota</taxon>
        <taxon>Actinomycetes</taxon>
        <taxon>Propionibacteriales</taxon>
        <taxon>Kribbellaceae</taxon>
        <taxon>Kribbella</taxon>
    </lineage>
</organism>
<evidence type="ECO:0000313" key="1">
    <source>
        <dbReference type="EMBL" id="TCO35843.1"/>
    </source>
</evidence>
<accession>A0A4R2HWC4</accession>
<protein>
    <submittedName>
        <fullName evidence="1">Uncharacterized protein</fullName>
    </submittedName>
</protein>
<sequence length="42" mass="4950">MITPEVARAHIDELHRVAAQYQRAHAAPSAWRRLLTRYIRHS</sequence>
<dbReference type="AlphaFoldDB" id="A0A4R2HWC4"/>
<keyword evidence="2" id="KW-1185">Reference proteome</keyword>
<reference evidence="1 2" key="1">
    <citation type="journal article" date="2015" name="Stand. Genomic Sci.">
        <title>Genomic Encyclopedia of Bacterial and Archaeal Type Strains, Phase III: the genomes of soil and plant-associated and newly described type strains.</title>
        <authorList>
            <person name="Whitman W.B."/>
            <person name="Woyke T."/>
            <person name="Klenk H.P."/>
            <person name="Zhou Y."/>
            <person name="Lilburn T.G."/>
            <person name="Beck B.J."/>
            <person name="De Vos P."/>
            <person name="Vandamme P."/>
            <person name="Eisen J.A."/>
            <person name="Garrity G."/>
            <person name="Hugenholtz P."/>
            <person name="Kyrpides N.C."/>
        </authorList>
    </citation>
    <scope>NUCLEOTIDE SEQUENCE [LARGE SCALE GENOMIC DNA]</scope>
    <source>
        <strain evidence="1 2">VKM Ac-2572</strain>
    </source>
</reference>
<proteinExistence type="predicted"/>
<comment type="caution">
    <text evidence="1">The sequence shown here is derived from an EMBL/GenBank/DDBJ whole genome shotgun (WGS) entry which is preliminary data.</text>
</comment>
<gene>
    <name evidence="1" type="ORF">EV652_101729</name>
</gene>
<dbReference type="EMBL" id="SLWN01000001">
    <property type="protein sequence ID" value="TCO35843.1"/>
    <property type="molecule type" value="Genomic_DNA"/>
</dbReference>
<name>A0A4R2HWC4_9ACTN</name>